<keyword evidence="3" id="KW-1185">Reference proteome</keyword>
<dbReference type="AlphaFoldDB" id="A0A9X4AMH9"/>
<protein>
    <submittedName>
        <fullName evidence="2">YqzK family protein</fullName>
    </submittedName>
</protein>
<evidence type="ECO:0000313" key="2">
    <source>
        <dbReference type="EMBL" id="MDC3424854.1"/>
    </source>
</evidence>
<gene>
    <name evidence="2" type="ORF">NC797_10060</name>
</gene>
<dbReference type="Proteomes" id="UP001145050">
    <property type="component" value="Unassembled WGS sequence"/>
</dbReference>
<dbReference type="Pfam" id="PF14004">
    <property type="entry name" value="DUF4227"/>
    <property type="match status" value="1"/>
</dbReference>
<dbReference type="EMBL" id="JAMQKB010000008">
    <property type="protein sequence ID" value="MDC3424854.1"/>
    <property type="molecule type" value="Genomic_DNA"/>
</dbReference>
<keyword evidence="1" id="KW-1133">Transmembrane helix</keyword>
<reference evidence="2" key="1">
    <citation type="submission" date="2022-06" db="EMBL/GenBank/DDBJ databases">
        <title>Aquibacillus sp. a new bacterium isolated from soil saline samples.</title>
        <authorList>
            <person name="Galisteo C."/>
            <person name="De La Haba R."/>
            <person name="Sanchez-Porro C."/>
            <person name="Ventosa A."/>
        </authorList>
    </citation>
    <scope>NUCLEOTIDE SEQUENCE</scope>
    <source>
        <strain evidence="2">3ASR75-11</strain>
    </source>
</reference>
<keyword evidence="1" id="KW-0472">Membrane</keyword>
<evidence type="ECO:0000256" key="1">
    <source>
        <dbReference type="SAM" id="Phobius"/>
    </source>
</evidence>
<dbReference type="RefSeq" id="WP_272436655.1">
    <property type="nucleotide sequence ID" value="NZ_JAMQKB010000008.1"/>
</dbReference>
<evidence type="ECO:0000313" key="3">
    <source>
        <dbReference type="Proteomes" id="UP001145050"/>
    </source>
</evidence>
<keyword evidence="1" id="KW-0812">Transmembrane</keyword>
<comment type="caution">
    <text evidence="2">The sequence shown here is derived from an EMBL/GenBank/DDBJ whole genome shotgun (WGS) entry which is preliminary data.</text>
</comment>
<organism evidence="2 3">
    <name type="scientific">Terrihalobacillus insolitus</name>
    <dbReference type="NCBI Taxonomy" id="2950438"/>
    <lineage>
        <taxon>Bacteria</taxon>
        <taxon>Bacillati</taxon>
        <taxon>Bacillota</taxon>
        <taxon>Bacilli</taxon>
        <taxon>Bacillales</taxon>
        <taxon>Bacillaceae</taxon>
        <taxon>Terrihalobacillus</taxon>
    </lineage>
</organism>
<accession>A0A9X4AMH9</accession>
<dbReference type="InterPro" id="IPR025321">
    <property type="entry name" value="DUF4227"/>
</dbReference>
<sequence>MKRVLPFLKDAIKICIIFIGCTLLFYYGLRIMNTEYENYHRYDPPSGRAVKVFEHDQQSIIDRLSIFFRLGE</sequence>
<feature type="transmembrane region" description="Helical" evidence="1">
    <location>
        <begin position="12"/>
        <end position="29"/>
    </location>
</feature>
<proteinExistence type="predicted"/>
<name>A0A9X4AMH9_9BACI</name>